<sequence>MLKAPMTAALRQPSQPFSQPLPYESSFLPYRSTPTTLELQSLVAVSSKVQQRSTDSKNFVSRRRPILTSSASQTLLETKIASLNTISVNANKEHELEMEILILKKKTRRTEVKAGRR</sequence>
<reference evidence="1 2" key="1">
    <citation type="submission" date="2019-08" db="EMBL/GenBank/DDBJ databases">
        <title>Whole genome of Aphis craccivora.</title>
        <authorList>
            <person name="Voronova N.V."/>
            <person name="Shulinski R.S."/>
            <person name="Bandarenka Y.V."/>
            <person name="Zhorov D.G."/>
            <person name="Warner D."/>
        </authorList>
    </citation>
    <scope>NUCLEOTIDE SEQUENCE [LARGE SCALE GENOMIC DNA]</scope>
    <source>
        <strain evidence="1">180601</strain>
        <tissue evidence="1">Whole Body</tissue>
    </source>
</reference>
<gene>
    <name evidence="1" type="ORF">FWK35_00034242</name>
</gene>
<proteinExistence type="predicted"/>
<organism evidence="1 2">
    <name type="scientific">Aphis craccivora</name>
    <name type="common">Cowpea aphid</name>
    <dbReference type="NCBI Taxonomy" id="307492"/>
    <lineage>
        <taxon>Eukaryota</taxon>
        <taxon>Metazoa</taxon>
        <taxon>Ecdysozoa</taxon>
        <taxon>Arthropoda</taxon>
        <taxon>Hexapoda</taxon>
        <taxon>Insecta</taxon>
        <taxon>Pterygota</taxon>
        <taxon>Neoptera</taxon>
        <taxon>Paraneoptera</taxon>
        <taxon>Hemiptera</taxon>
        <taxon>Sternorrhyncha</taxon>
        <taxon>Aphidomorpha</taxon>
        <taxon>Aphidoidea</taxon>
        <taxon>Aphididae</taxon>
        <taxon>Aphidini</taxon>
        <taxon>Aphis</taxon>
        <taxon>Aphis</taxon>
    </lineage>
</organism>
<protein>
    <submittedName>
        <fullName evidence="1">Uncharacterized protein</fullName>
    </submittedName>
</protein>
<dbReference type="Proteomes" id="UP000478052">
    <property type="component" value="Unassembled WGS sequence"/>
</dbReference>
<evidence type="ECO:0000313" key="1">
    <source>
        <dbReference type="EMBL" id="KAF0692138.1"/>
    </source>
</evidence>
<dbReference type="AlphaFoldDB" id="A0A6G0VLJ5"/>
<accession>A0A6G0VLJ5</accession>
<comment type="caution">
    <text evidence="1">The sequence shown here is derived from an EMBL/GenBank/DDBJ whole genome shotgun (WGS) entry which is preliminary data.</text>
</comment>
<name>A0A6G0VLJ5_APHCR</name>
<evidence type="ECO:0000313" key="2">
    <source>
        <dbReference type="Proteomes" id="UP000478052"/>
    </source>
</evidence>
<keyword evidence="2" id="KW-1185">Reference proteome</keyword>
<dbReference type="EMBL" id="VUJU01015785">
    <property type="protein sequence ID" value="KAF0692138.1"/>
    <property type="molecule type" value="Genomic_DNA"/>
</dbReference>